<proteinExistence type="predicted"/>
<dbReference type="RefSeq" id="WP_058733209.1">
    <property type="nucleotide sequence ID" value="NZ_LDTD01000056.1"/>
</dbReference>
<accession>A0A147HYX8</accession>
<gene>
    <name evidence="1" type="ORF">NS319_08355</name>
</gene>
<sequence>MACSSCLHFLEGAAASSEEDPAERSKVVALAHIVPGQGICRRYPPRWVPDLDKQDTMSVFPYVHRDHECGEFNGRMPL</sequence>
<evidence type="ECO:0000313" key="2">
    <source>
        <dbReference type="Proteomes" id="UP000072867"/>
    </source>
</evidence>
<dbReference type="EMBL" id="LDTD01000056">
    <property type="protein sequence ID" value="KTT70149.1"/>
    <property type="molecule type" value="Genomic_DNA"/>
</dbReference>
<name>A0A147HYX8_9SPHN</name>
<dbReference type="AlphaFoldDB" id="A0A147HYX8"/>
<comment type="caution">
    <text evidence="1">The sequence shown here is derived from an EMBL/GenBank/DDBJ whole genome shotgun (WGS) entry which is preliminary data.</text>
</comment>
<protein>
    <submittedName>
        <fullName evidence="1">Uncharacterized protein</fullName>
    </submittedName>
</protein>
<reference evidence="1 2" key="1">
    <citation type="journal article" date="2016" name="Front. Microbiol.">
        <title>Genomic Resource of Rice Seed Associated Bacteria.</title>
        <authorList>
            <person name="Midha S."/>
            <person name="Bansal K."/>
            <person name="Sharma S."/>
            <person name="Kumar N."/>
            <person name="Patil P.P."/>
            <person name="Chaudhry V."/>
            <person name="Patil P.B."/>
        </authorList>
    </citation>
    <scope>NUCLEOTIDE SEQUENCE [LARGE SCALE GENOMIC DNA]</scope>
    <source>
        <strain evidence="1 2">NS319</strain>
    </source>
</reference>
<organism evidence="1 2">
    <name type="scientific">Sphingomonas sanguinis</name>
    <dbReference type="NCBI Taxonomy" id="33051"/>
    <lineage>
        <taxon>Bacteria</taxon>
        <taxon>Pseudomonadati</taxon>
        <taxon>Pseudomonadota</taxon>
        <taxon>Alphaproteobacteria</taxon>
        <taxon>Sphingomonadales</taxon>
        <taxon>Sphingomonadaceae</taxon>
        <taxon>Sphingomonas</taxon>
    </lineage>
</organism>
<dbReference type="PATRIC" id="fig|33051.3.peg.2805"/>
<evidence type="ECO:0000313" key="1">
    <source>
        <dbReference type="EMBL" id="KTT70149.1"/>
    </source>
</evidence>
<dbReference type="Proteomes" id="UP000072867">
    <property type="component" value="Unassembled WGS sequence"/>
</dbReference>